<name>A0A1H2SGD9_9FLAO</name>
<organism evidence="2 3">
    <name type="scientific">Flagellimonas zhangzhouensis</name>
    <dbReference type="NCBI Taxonomy" id="1073328"/>
    <lineage>
        <taxon>Bacteria</taxon>
        <taxon>Pseudomonadati</taxon>
        <taxon>Bacteroidota</taxon>
        <taxon>Flavobacteriia</taxon>
        <taxon>Flavobacteriales</taxon>
        <taxon>Flavobacteriaceae</taxon>
        <taxon>Flagellimonas</taxon>
    </lineage>
</organism>
<reference evidence="3" key="1">
    <citation type="submission" date="2016-10" db="EMBL/GenBank/DDBJ databases">
        <authorList>
            <person name="Varghese N."/>
            <person name="Submissions S."/>
        </authorList>
    </citation>
    <scope>NUCLEOTIDE SEQUENCE [LARGE SCALE GENOMIC DNA]</scope>
    <source>
        <strain evidence="3">DSM 25030</strain>
    </source>
</reference>
<evidence type="ECO:0000313" key="3">
    <source>
        <dbReference type="Proteomes" id="UP000199592"/>
    </source>
</evidence>
<keyword evidence="1" id="KW-0175">Coiled coil</keyword>
<dbReference type="Proteomes" id="UP000199592">
    <property type="component" value="Unassembled WGS sequence"/>
</dbReference>
<gene>
    <name evidence="2" type="ORF">SAMN04487892_1080</name>
</gene>
<dbReference type="AlphaFoldDB" id="A0A1H2SGD9"/>
<dbReference type="RefSeq" id="WP_090296323.1">
    <property type="nucleotide sequence ID" value="NZ_FNKI01000002.1"/>
</dbReference>
<evidence type="ECO:0000256" key="1">
    <source>
        <dbReference type="SAM" id="Coils"/>
    </source>
</evidence>
<keyword evidence="3" id="KW-1185">Reference proteome</keyword>
<accession>A0A1H2SGD9</accession>
<dbReference type="STRING" id="1073328.SAMN05216294_2435"/>
<evidence type="ECO:0000313" key="2">
    <source>
        <dbReference type="EMBL" id="SDW30575.1"/>
    </source>
</evidence>
<dbReference type="OrthoDB" id="1441767at2"/>
<feature type="coiled-coil region" evidence="1">
    <location>
        <begin position="94"/>
        <end position="121"/>
    </location>
</feature>
<dbReference type="EMBL" id="FNMY01000001">
    <property type="protein sequence ID" value="SDW30575.1"/>
    <property type="molecule type" value="Genomic_DNA"/>
</dbReference>
<protein>
    <submittedName>
        <fullName evidence="2">Uncharacterized protein</fullName>
    </submittedName>
</protein>
<proteinExistence type="predicted"/>
<sequence length="136" mass="16412">MVNFKKFNVLKPIKITMSNAIPNNTAREQELLVRVQRNYTLVERLFEKLKSYKYEPKCPLGFEKLYELKRNFRLFENNQSKIIHLFEEDEHGITSLSEKEIQKHLERFKQLENEYTSYIIEMCGRSKTEALNNLYQ</sequence>